<dbReference type="PANTHER" id="PTHR10701">
    <property type="entry name" value="SMALL NUCLEAR RIBONUCLEOPROTEIN-ASSOCIATED PROTEIN B AND N"/>
    <property type="match status" value="1"/>
</dbReference>
<dbReference type="AlphaFoldDB" id="A0A6A6NRH9"/>
<protein>
    <recommendedName>
        <fullName evidence="1">Sm domain-containing protein</fullName>
    </recommendedName>
</protein>
<gene>
    <name evidence="2" type="ORF">BDY21DRAFT_374438</name>
</gene>
<accession>A0A6A6NRH9</accession>
<sequence>MPDPAIEAGNLLANFLGKTLRIHTQDRRMFVGQMKCTDKDCNIVLALTHEYRMPSEDSVRAAAENTETDKFNVSMPHRFVGLVVVPGKYITKIAVEGIESAVVEAMGLKESDKIS</sequence>
<evidence type="ECO:0000313" key="3">
    <source>
        <dbReference type="Proteomes" id="UP000799766"/>
    </source>
</evidence>
<name>A0A6A6NRH9_9PEZI</name>
<dbReference type="GO" id="GO:0031417">
    <property type="term" value="C:NatC complex"/>
    <property type="evidence" value="ECO:0007669"/>
    <property type="project" value="InterPro"/>
</dbReference>
<feature type="domain" description="Sm" evidence="1">
    <location>
        <begin position="10"/>
        <end position="95"/>
    </location>
</feature>
<organism evidence="2 3">
    <name type="scientific">Lineolata rhizophorae</name>
    <dbReference type="NCBI Taxonomy" id="578093"/>
    <lineage>
        <taxon>Eukaryota</taxon>
        <taxon>Fungi</taxon>
        <taxon>Dikarya</taxon>
        <taxon>Ascomycota</taxon>
        <taxon>Pezizomycotina</taxon>
        <taxon>Dothideomycetes</taxon>
        <taxon>Dothideomycetes incertae sedis</taxon>
        <taxon>Lineolatales</taxon>
        <taxon>Lineolataceae</taxon>
        <taxon>Lineolata</taxon>
    </lineage>
</organism>
<dbReference type="SMART" id="SM00651">
    <property type="entry name" value="Sm"/>
    <property type="match status" value="1"/>
</dbReference>
<dbReference type="EMBL" id="MU001694">
    <property type="protein sequence ID" value="KAF2453913.1"/>
    <property type="molecule type" value="Genomic_DNA"/>
</dbReference>
<evidence type="ECO:0000259" key="1">
    <source>
        <dbReference type="SMART" id="SM00651"/>
    </source>
</evidence>
<dbReference type="Pfam" id="PF01423">
    <property type="entry name" value="LSM"/>
    <property type="match status" value="1"/>
</dbReference>
<evidence type="ECO:0000313" key="2">
    <source>
        <dbReference type="EMBL" id="KAF2453913.1"/>
    </source>
</evidence>
<dbReference type="SUPFAM" id="SSF50182">
    <property type="entry name" value="Sm-like ribonucleoproteins"/>
    <property type="match status" value="1"/>
</dbReference>
<dbReference type="OrthoDB" id="368909at2759"/>
<dbReference type="InterPro" id="IPR034110">
    <property type="entry name" value="LSMD1_Sm"/>
</dbReference>
<dbReference type="Proteomes" id="UP000799766">
    <property type="component" value="Unassembled WGS sequence"/>
</dbReference>
<dbReference type="PANTHER" id="PTHR10701:SF5">
    <property type="entry name" value="N-ALPHA-ACETYLTRANSFERASE 38, NATC AUXILIARY SUBUNIT"/>
    <property type="match status" value="1"/>
</dbReference>
<dbReference type="InterPro" id="IPR050914">
    <property type="entry name" value="snRNP_SmB/NAA38-like"/>
</dbReference>
<dbReference type="Gene3D" id="2.30.30.100">
    <property type="match status" value="1"/>
</dbReference>
<proteinExistence type="predicted"/>
<dbReference type="CDD" id="cd06168">
    <property type="entry name" value="LSMD1"/>
    <property type="match status" value="1"/>
</dbReference>
<keyword evidence="3" id="KW-1185">Reference proteome</keyword>
<dbReference type="InterPro" id="IPR010920">
    <property type="entry name" value="LSM_dom_sf"/>
</dbReference>
<dbReference type="InterPro" id="IPR001163">
    <property type="entry name" value="Sm_dom_euk/arc"/>
</dbReference>
<reference evidence="2" key="1">
    <citation type="journal article" date="2020" name="Stud. Mycol.">
        <title>101 Dothideomycetes genomes: a test case for predicting lifestyles and emergence of pathogens.</title>
        <authorList>
            <person name="Haridas S."/>
            <person name="Albert R."/>
            <person name="Binder M."/>
            <person name="Bloem J."/>
            <person name="Labutti K."/>
            <person name="Salamov A."/>
            <person name="Andreopoulos B."/>
            <person name="Baker S."/>
            <person name="Barry K."/>
            <person name="Bills G."/>
            <person name="Bluhm B."/>
            <person name="Cannon C."/>
            <person name="Castanera R."/>
            <person name="Culley D."/>
            <person name="Daum C."/>
            <person name="Ezra D."/>
            <person name="Gonzalez J."/>
            <person name="Henrissat B."/>
            <person name="Kuo A."/>
            <person name="Liang C."/>
            <person name="Lipzen A."/>
            <person name="Lutzoni F."/>
            <person name="Magnuson J."/>
            <person name="Mondo S."/>
            <person name="Nolan M."/>
            <person name="Ohm R."/>
            <person name="Pangilinan J."/>
            <person name="Park H.-J."/>
            <person name="Ramirez L."/>
            <person name="Alfaro M."/>
            <person name="Sun H."/>
            <person name="Tritt A."/>
            <person name="Yoshinaga Y."/>
            <person name="Zwiers L.-H."/>
            <person name="Turgeon B."/>
            <person name="Goodwin S."/>
            <person name="Spatafora J."/>
            <person name="Crous P."/>
            <person name="Grigoriev I."/>
        </authorList>
    </citation>
    <scope>NUCLEOTIDE SEQUENCE</scope>
    <source>
        <strain evidence="2">ATCC 16933</strain>
    </source>
</reference>